<evidence type="ECO:0000313" key="3">
    <source>
        <dbReference type="Proteomes" id="UP000595512"/>
    </source>
</evidence>
<protein>
    <submittedName>
        <fullName evidence="2">Diversity-generating retroelement protein Avd</fullName>
    </submittedName>
</protein>
<dbReference type="RefSeq" id="WP_107958017.1">
    <property type="nucleotide sequence ID" value="NZ_CP066701.1"/>
</dbReference>
<dbReference type="CDD" id="cd16376">
    <property type="entry name" value="Avd_like"/>
    <property type="match status" value="1"/>
</dbReference>
<dbReference type="NCBIfam" id="NF033474">
    <property type="entry name" value="DivGenRetAVD"/>
    <property type="match status" value="1"/>
</dbReference>
<evidence type="ECO:0000313" key="2">
    <source>
        <dbReference type="EMBL" id="QQX25943.1"/>
    </source>
</evidence>
<dbReference type="InterPro" id="IPR055360">
    <property type="entry name" value="bAvd"/>
</dbReference>
<dbReference type="InterPro" id="IPR036583">
    <property type="entry name" value="23S_rRNA_IVS_sf"/>
</dbReference>
<dbReference type="Proteomes" id="UP000595512">
    <property type="component" value="Chromosome"/>
</dbReference>
<sequence>MANKEDLKILQKTYDMIEYGYIALRQYPKSEKHTLAADTKRCMYELLRLIIRANKRYFKKTTLQDIDIELENLRYLIRLGNGLGFLPFKQYENWSRKVNEIGKMLGGWMKSMNN</sequence>
<feature type="domain" description="bAvd-like" evidence="1">
    <location>
        <begin position="9"/>
        <end position="111"/>
    </location>
</feature>
<dbReference type="AlphaFoldDB" id="A0AB37HB65"/>
<name>A0AB37HB65_9BACI</name>
<dbReference type="Pfam" id="PF22296">
    <property type="entry name" value="bAvd"/>
    <property type="match status" value="1"/>
</dbReference>
<proteinExistence type="predicted"/>
<evidence type="ECO:0000259" key="1">
    <source>
        <dbReference type="Pfam" id="PF22296"/>
    </source>
</evidence>
<dbReference type="KEGG" id="hspo:JGZ69_03060"/>
<accession>A0AB37HB65</accession>
<dbReference type="SUPFAM" id="SSF158446">
    <property type="entry name" value="IVS-encoded protein-like"/>
    <property type="match status" value="1"/>
</dbReference>
<organism evidence="2 3">
    <name type="scientific">Heyndrickxia sporothermodurans</name>
    <dbReference type="NCBI Taxonomy" id="46224"/>
    <lineage>
        <taxon>Bacteria</taxon>
        <taxon>Bacillati</taxon>
        <taxon>Bacillota</taxon>
        <taxon>Bacilli</taxon>
        <taxon>Bacillales</taxon>
        <taxon>Bacillaceae</taxon>
        <taxon>Heyndrickxia</taxon>
    </lineage>
</organism>
<dbReference type="Gene3D" id="1.20.1440.60">
    <property type="entry name" value="23S rRNA-intervening sequence"/>
    <property type="match status" value="1"/>
</dbReference>
<gene>
    <name evidence="2" type="primary">avd</name>
    <name evidence="2" type="ORF">JGZ69_03060</name>
</gene>
<reference evidence="2 3" key="1">
    <citation type="submission" date="2020-12" db="EMBL/GenBank/DDBJ databases">
        <title>Taxonomic evaluation of the Bacillus sporothermodurans group of bacteria based on whole genome sequences.</title>
        <authorList>
            <person name="Fiedler G."/>
            <person name="Herbstmann A.-D."/>
            <person name="Doll E."/>
            <person name="Wenning M."/>
            <person name="Brinks E."/>
            <person name="Kabisch J."/>
            <person name="Breitenwieser F."/>
            <person name="Lappann M."/>
            <person name="Boehnlein C."/>
            <person name="Franz C."/>
        </authorList>
    </citation>
    <scope>NUCLEOTIDE SEQUENCE [LARGE SCALE GENOMIC DNA]</scope>
    <source>
        <strain evidence="2 3">DSM 10599</strain>
    </source>
</reference>
<dbReference type="EMBL" id="CP066701">
    <property type="protein sequence ID" value="QQX25943.1"/>
    <property type="molecule type" value="Genomic_DNA"/>
</dbReference>